<evidence type="ECO:0000313" key="3">
    <source>
        <dbReference type="Proteomes" id="UP000809829"/>
    </source>
</evidence>
<protein>
    <submittedName>
        <fullName evidence="2">Uncharacterized protein</fullName>
    </submittedName>
</protein>
<organism evidence="2 3">
    <name type="scientific">Priestia iocasae</name>
    <dbReference type="NCBI Taxonomy" id="2291674"/>
    <lineage>
        <taxon>Bacteria</taxon>
        <taxon>Bacillati</taxon>
        <taxon>Bacillota</taxon>
        <taxon>Bacilli</taxon>
        <taxon>Bacillales</taxon>
        <taxon>Bacillaceae</taxon>
        <taxon>Priestia</taxon>
    </lineage>
</organism>
<dbReference type="Proteomes" id="UP000809829">
    <property type="component" value="Unassembled WGS sequence"/>
</dbReference>
<proteinExistence type="predicted"/>
<dbReference type="EMBL" id="JAFBFC010000001">
    <property type="protein sequence ID" value="MBM7702116.1"/>
    <property type="molecule type" value="Genomic_DNA"/>
</dbReference>
<gene>
    <name evidence="2" type="ORF">JOC83_000942</name>
</gene>
<evidence type="ECO:0000313" key="2">
    <source>
        <dbReference type="EMBL" id="MBM7702116.1"/>
    </source>
</evidence>
<dbReference type="RefSeq" id="WP_275425446.1">
    <property type="nucleotide sequence ID" value="NZ_JAFBFC010000001.1"/>
</dbReference>
<accession>A0ABS2QRP0</accession>
<keyword evidence="3" id="KW-1185">Reference proteome</keyword>
<feature type="region of interest" description="Disordered" evidence="1">
    <location>
        <begin position="19"/>
        <end position="42"/>
    </location>
</feature>
<evidence type="ECO:0000256" key="1">
    <source>
        <dbReference type="SAM" id="MobiDB-lite"/>
    </source>
</evidence>
<feature type="compositionally biased region" description="Polar residues" evidence="1">
    <location>
        <begin position="27"/>
        <end position="42"/>
    </location>
</feature>
<comment type="caution">
    <text evidence="2">The sequence shown here is derived from an EMBL/GenBank/DDBJ whole genome shotgun (WGS) entry which is preliminary data.</text>
</comment>
<sequence length="42" mass="5002">MKNRDKNRKKRRDSLKDYLKNKLKNWQPKTTKGPVSNVKTSA</sequence>
<name>A0ABS2QRP0_9BACI</name>
<reference evidence="2 3" key="1">
    <citation type="submission" date="2021-01" db="EMBL/GenBank/DDBJ databases">
        <title>Genomic Encyclopedia of Type Strains, Phase IV (KMG-IV): sequencing the most valuable type-strain genomes for metagenomic binning, comparative biology and taxonomic classification.</title>
        <authorList>
            <person name="Goeker M."/>
        </authorList>
    </citation>
    <scope>NUCLEOTIDE SEQUENCE [LARGE SCALE GENOMIC DNA]</scope>
    <source>
        <strain evidence="2 3">DSM 104297</strain>
    </source>
</reference>